<accession>A0A9P4Y5F4</accession>
<dbReference type="AlphaFoldDB" id="A0A9P4Y5F4"/>
<protein>
    <recommendedName>
        <fullName evidence="3">SMP-30/Gluconolactonase/LRE-like region domain-containing protein</fullName>
    </recommendedName>
</protein>
<gene>
    <name evidence="1" type="ORF">M406DRAFT_355452</name>
</gene>
<name>A0A9P4Y5F4_CRYP1</name>
<proteinExistence type="predicted"/>
<dbReference type="InterPro" id="IPR011042">
    <property type="entry name" value="6-blade_b-propeller_TolB-like"/>
</dbReference>
<dbReference type="Proteomes" id="UP000803844">
    <property type="component" value="Unassembled WGS sequence"/>
</dbReference>
<dbReference type="Gene3D" id="2.120.10.30">
    <property type="entry name" value="TolB, C-terminal domain"/>
    <property type="match status" value="1"/>
</dbReference>
<evidence type="ECO:0008006" key="3">
    <source>
        <dbReference type="Google" id="ProtNLM"/>
    </source>
</evidence>
<dbReference type="InterPro" id="IPR052998">
    <property type="entry name" value="Hetero-Diels-Alderase-like"/>
</dbReference>
<dbReference type="OrthoDB" id="9977941at2759"/>
<dbReference type="PANTHER" id="PTHR42060">
    <property type="entry name" value="NHL REPEAT-CONTAINING PROTEIN-RELATED"/>
    <property type="match status" value="1"/>
</dbReference>
<dbReference type="PANTHER" id="PTHR42060:SF1">
    <property type="entry name" value="NHL REPEAT-CONTAINING PROTEIN"/>
    <property type="match status" value="1"/>
</dbReference>
<comment type="caution">
    <text evidence="1">The sequence shown here is derived from an EMBL/GenBank/DDBJ whole genome shotgun (WGS) entry which is preliminary data.</text>
</comment>
<dbReference type="RefSeq" id="XP_040778014.1">
    <property type="nucleotide sequence ID" value="XM_040923178.1"/>
</dbReference>
<keyword evidence="2" id="KW-1185">Reference proteome</keyword>
<organism evidence="1 2">
    <name type="scientific">Cryphonectria parasitica (strain ATCC 38755 / EP155)</name>
    <dbReference type="NCBI Taxonomy" id="660469"/>
    <lineage>
        <taxon>Eukaryota</taxon>
        <taxon>Fungi</taxon>
        <taxon>Dikarya</taxon>
        <taxon>Ascomycota</taxon>
        <taxon>Pezizomycotina</taxon>
        <taxon>Sordariomycetes</taxon>
        <taxon>Sordariomycetidae</taxon>
        <taxon>Diaporthales</taxon>
        <taxon>Cryphonectriaceae</taxon>
        <taxon>Cryphonectria-Endothia species complex</taxon>
        <taxon>Cryphonectria</taxon>
    </lineage>
</organism>
<dbReference type="SUPFAM" id="SSF63829">
    <property type="entry name" value="Calcium-dependent phosphotriesterase"/>
    <property type="match status" value="1"/>
</dbReference>
<reference evidence="1" key="1">
    <citation type="journal article" date="2020" name="Phytopathology">
        <title>Genome sequence of the chestnut blight fungus Cryphonectria parasitica EP155: A fundamental resource for an archetypical invasive plant pathogen.</title>
        <authorList>
            <person name="Crouch J.A."/>
            <person name="Dawe A."/>
            <person name="Aerts A."/>
            <person name="Barry K."/>
            <person name="Churchill A.C.L."/>
            <person name="Grimwood J."/>
            <person name="Hillman B."/>
            <person name="Milgroom M.G."/>
            <person name="Pangilinan J."/>
            <person name="Smith M."/>
            <person name="Salamov A."/>
            <person name="Schmutz J."/>
            <person name="Yadav J."/>
            <person name="Grigoriev I.V."/>
            <person name="Nuss D."/>
        </authorList>
    </citation>
    <scope>NUCLEOTIDE SEQUENCE</scope>
    <source>
        <strain evidence="1">EP155</strain>
    </source>
</reference>
<evidence type="ECO:0000313" key="2">
    <source>
        <dbReference type="Proteomes" id="UP000803844"/>
    </source>
</evidence>
<dbReference type="GeneID" id="63840307"/>
<sequence>MRQLSDPVSTLYEFPWDTYVENLAVRPNGQILVNPLTLPQLYLVEPRLPGEIFLVYEFPEILGLSGIVEYQPDVFAVVTGNFSLSTGDSGAGTWAVWSIDLGGVNITSNDTVLSDPPQVKKIADIPEATFLNGLTVLSSAAKQLLLVGDVKAGTIYSLDPDTGHYAVAINNTYTAAADLYAFGTAGTDGMKVRDEILYFDNPGQGILVKVPLDAKNGTPAGDFEVIAKTITSYDQWDDFTFDCEGNIFMATGGADTVQRIDDKGHVQIIAGNLNSTAISEATSTKFGRREDDADVLYVTTGGGAATPVNGDIVIGGQVLAIKTGTKGSFC</sequence>
<dbReference type="EMBL" id="MU032346">
    <property type="protein sequence ID" value="KAF3767053.1"/>
    <property type="molecule type" value="Genomic_DNA"/>
</dbReference>
<evidence type="ECO:0000313" key="1">
    <source>
        <dbReference type="EMBL" id="KAF3767053.1"/>
    </source>
</evidence>